<keyword evidence="3" id="KW-0804">Transcription</keyword>
<organism evidence="6 7">
    <name type="scientific">Ectorhizobium quercum</name>
    <dbReference type="NCBI Taxonomy" id="2965071"/>
    <lineage>
        <taxon>Bacteria</taxon>
        <taxon>Pseudomonadati</taxon>
        <taxon>Pseudomonadota</taxon>
        <taxon>Alphaproteobacteria</taxon>
        <taxon>Hyphomicrobiales</taxon>
        <taxon>Rhizobiaceae</taxon>
        <taxon>Ectorhizobium</taxon>
    </lineage>
</organism>
<gene>
    <name evidence="6" type="ORF">NOF55_12790</name>
</gene>
<keyword evidence="7" id="KW-1185">Reference proteome</keyword>
<dbReference type="SUPFAM" id="SSF46785">
    <property type="entry name" value="Winged helix' DNA-binding domain"/>
    <property type="match status" value="1"/>
</dbReference>
<dbReference type="GO" id="GO:0003700">
    <property type="term" value="F:DNA-binding transcription factor activity"/>
    <property type="evidence" value="ECO:0007669"/>
    <property type="project" value="InterPro"/>
</dbReference>
<dbReference type="PROSITE" id="PS50995">
    <property type="entry name" value="HTH_MARR_2"/>
    <property type="match status" value="1"/>
</dbReference>
<evidence type="ECO:0000313" key="7">
    <source>
        <dbReference type="Proteomes" id="UP001208771"/>
    </source>
</evidence>
<keyword evidence="2" id="KW-0238">DNA-binding</keyword>
<dbReference type="Proteomes" id="UP001208771">
    <property type="component" value="Unassembled WGS sequence"/>
</dbReference>
<evidence type="ECO:0000256" key="4">
    <source>
        <dbReference type="SAM" id="MobiDB-lite"/>
    </source>
</evidence>
<dbReference type="AlphaFoldDB" id="A0AAE3N2A7"/>
<proteinExistence type="predicted"/>
<dbReference type="PANTHER" id="PTHR33164">
    <property type="entry name" value="TRANSCRIPTIONAL REGULATOR, MARR FAMILY"/>
    <property type="match status" value="1"/>
</dbReference>
<dbReference type="EMBL" id="JANFPI010000004">
    <property type="protein sequence ID" value="MCX8997980.1"/>
    <property type="molecule type" value="Genomic_DNA"/>
</dbReference>
<dbReference type="SMART" id="SM00347">
    <property type="entry name" value="HTH_MARR"/>
    <property type="match status" value="1"/>
</dbReference>
<feature type="region of interest" description="Disordered" evidence="4">
    <location>
        <begin position="1"/>
        <end position="29"/>
    </location>
</feature>
<evidence type="ECO:0000256" key="3">
    <source>
        <dbReference type="ARBA" id="ARBA00023163"/>
    </source>
</evidence>
<feature type="domain" description="HTH marR-type" evidence="5">
    <location>
        <begin position="35"/>
        <end position="165"/>
    </location>
</feature>
<sequence>MNGEEMAATEERITISNRNEKAAAGGSSADDYHVEQQIGFVLRQANQRHVSLFTSMIGDRLTTTQWAALTKLRELQPTSQNFLGRETAMDVATIKGVVDRLVSRGLIHTAPDPKDGRRLVLSLTEEGNAVIDRNMDMAIAVSEETLAPLTSRERAVLAELLRRIC</sequence>
<dbReference type="PANTHER" id="PTHR33164:SF95">
    <property type="entry name" value="TRANSCRIPTIONAL REGULATOR"/>
    <property type="match status" value="1"/>
</dbReference>
<evidence type="ECO:0000256" key="2">
    <source>
        <dbReference type="ARBA" id="ARBA00023125"/>
    </source>
</evidence>
<evidence type="ECO:0000313" key="6">
    <source>
        <dbReference type="EMBL" id="MCX8997980.1"/>
    </source>
</evidence>
<comment type="caution">
    <text evidence="6">The sequence shown here is derived from an EMBL/GenBank/DDBJ whole genome shotgun (WGS) entry which is preliminary data.</text>
</comment>
<dbReference type="PROSITE" id="PS01117">
    <property type="entry name" value="HTH_MARR_1"/>
    <property type="match status" value="1"/>
</dbReference>
<dbReference type="InterPro" id="IPR036390">
    <property type="entry name" value="WH_DNA-bd_sf"/>
</dbReference>
<dbReference type="Gene3D" id="1.10.10.10">
    <property type="entry name" value="Winged helix-like DNA-binding domain superfamily/Winged helix DNA-binding domain"/>
    <property type="match status" value="1"/>
</dbReference>
<protein>
    <submittedName>
        <fullName evidence="6">MarR family transcriptional regulator</fullName>
    </submittedName>
</protein>
<dbReference type="PRINTS" id="PR00598">
    <property type="entry name" value="HTHMARR"/>
</dbReference>
<feature type="compositionally biased region" description="Basic and acidic residues" evidence="4">
    <location>
        <begin position="9"/>
        <end position="21"/>
    </location>
</feature>
<reference evidence="6" key="1">
    <citation type="submission" date="2022-07" db="EMBL/GenBank/DDBJ databases">
        <title>Ectorhizobium quercum gen.nov., sp. nov.</title>
        <authorList>
            <person name="Ma T."/>
            <person name="Li Y."/>
        </authorList>
    </citation>
    <scope>NUCLEOTIDE SEQUENCE</scope>
    <source>
        <strain evidence="6">BDR2-2</strain>
    </source>
</reference>
<dbReference type="InterPro" id="IPR023187">
    <property type="entry name" value="Tscrpt_reg_MarR-type_CS"/>
</dbReference>
<dbReference type="GO" id="GO:0003677">
    <property type="term" value="F:DNA binding"/>
    <property type="evidence" value="ECO:0007669"/>
    <property type="project" value="UniProtKB-KW"/>
</dbReference>
<dbReference type="RefSeq" id="WP_306411771.1">
    <property type="nucleotide sequence ID" value="NZ_JANFPI010000004.1"/>
</dbReference>
<dbReference type="InterPro" id="IPR000835">
    <property type="entry name" value="HTH_MarR-typ"/>
</dbReference>
<dbReference type="InterPro" id="IPR039422">
    <property type="entry name" value="MarR/SlyA-like"/>
</dbReference>
<dbReference type="GO" id="GO:0006950">
    <property type="term" value="P:response to stress"/>
    <property type="evidence" value="ECO:0007669"/>
    <property type="project" value="TreeGrafter"/>
</dbReference>
<dbReference type="Pfam" id="PF01047">
    <property type="entry name" value="MarR"/>
    <property type="match status" value="1"/>
</dbReference>
<name>A0AAE3N2A7_9HYPH</name>
<dbReference type="InterPro" id="IPR036388">
    <property type="entry name" value="WH-like_DNA-bd_sf"/>
</dbReference>
<evidence type="ECO:0000256" key="1">
    <source>
        <dbReference type="ARBA" id="ARBA00023015"/>
    </source>
</evidence>
<accession>A0AAE3N2A7</accession>
<evidence type="ECO:0000259" key="5">
    <source>
        <dbReference type="PROSITE" id="PS50995"/>
    </source>
</evidence>
<keyword evidence="1" id="KW-0805">Transcription regulation</keyword>